<accession>A0ACC2VYE4</accession>
<evidence type="ECO:0000313" key="2">
    <source>
        <dbReference type="Proteomes" id="UP001241377"/>
    </source>
</evidence>
<gene>
    <name evidence="1" type="ORF">QFC19_004035</name>
</gene>
<sequence length="775" mass="84248">MRFKVSTHPPLTAAKAWLPLPPPIVNVDHPVSASESSQTVLDLKQCLSTSFPTVKAYGARKEEIVLEVDGFELLDDSRLVDLGLTATDIIDVKIKQGVVRAGKKRKTEKDPSEDVWYEQSAKRRKTLAGAAYQVLDTLSTRKDKKHEHDKKRKQGEKALSLIEKKEKERKKDKKQKKKRRGEELEASDRTSSHLQQYALASLSKSATSSKSVPSVPLLTAKTPTAHVTTAPPLSDLVKFSAKASTSKPPPVAQSVSRRKLDLSVQAVDSDSHSDAESRSELQSTSVHNAPQTAGKTSTSEKFPVLLEPKQTNKPPVPPGQGSAKTRERNLRRKLLRQAARQTSQLPQQQTGSSPSNSASPSRLEIPAALTTTTSDVIQLLPIPKSTANRNKSKTYMKGMEGLSGKRTVFGQQNESEGEGDGYAADVSMSMPKETATPSKLVGNSTVPPLRTSTPTGNTSANATPQKAINLASNLTFATPISSRKTEAPTTSRPASARSALGKSQRPHSSTRPKFTAPSSLDTLPANMFVTSMFFPWPHGKKQGKSKDLQRAAGTEGQAQQETFDASVVGASCIEEADSTAVDPAAQEFSASSPVSKTAPTSSTHAAVSKSLHQTEREKKRRAYLLGREYIPPATTEGDDFAEEELVDAQMSGLGSQVPEKAATRIADIEVDWLRAETAWDELSVITMEELSQLREGSLLAWKALEMDFATFTPEIKVKLGEVKVVKTSPADDSTDRLYQVHVLRRPDAEDQEGEVEENLAVDTANMTAGEYRLLR</sequence>
<protein>
    <submittedName>
        <fullName evidence="1">Uncharacterized protein</fullName>
    </submittedName>
</protein>
<dbReference type="Proteomes" id="UP001241377">
    <property type="component" value="Unassembled WGS sequence"/>
</dbReference>
<reference evidence="1" key="1">
    <citation type="submission" date="2023-04" db="EMBL/GenBank/DDBJ databases">
        <title>Draft Genome sequencing of Naganishia species isolated from polar environments using Oxford Nanopore Technology.</title>
        <authorList>
            <person name="Leo P."/>
            <person name="Venkateswaran K."/>
        </authorList>
    </citation>
    <scope>NUCLEOTIDE SEQUENCE</scope>
    <source>
        <strain evidence="1">MNA-CCFEE 5261</strain>
    </source>
</reference>
<evidence type="ECO:0000313" key="1">
    <source>
        <dbReference type="EMBL" id="KAJ9104218.1"/>
    </source>
</evidence>
<comment type="caution">
    <text evidence="1">The sequence shown here is derived from an EMBL/GenBank/DDBJ whole genome shotgun (WGS) entry which is preliminary data.</text>
</comment>
<keyword evidence="2" id="KW-1185">Reference proteome</keyword>
<name>A0ACC2VYE4_9TREE</name>
<dbReference type="EMBL" id="JASBWR010000041">
    <property type="protein sequence ID" value="KAJ9104218.1"/>
    <property type="molecule type" value="Genomic_DNA"/>
</dbReference>
<proteinExistence type="predicted"/>
<organism evidence="1 2">
    <name type="scientific">Naganishia cerealis</name>
    <dbReference type="NCBI Taxonomy" id="610337"/>
    <lineage>
        <taxon>Eukaryota</taxon>
        <taxon>Fungi</taxon>
        <taxon>Dikarya</taxon>
        <taxon>Basidiomycota</taxon>
        <taxon>Agaricomycotina</taxon>
        <taxon>Tremellomycetes</taxon>
        <taxon>Filobasidiales</taxon>
        <taxon>Filobasidiaceae</taxon>
        <taxon>Naganishia</taxon>
    </lineage>
</organism>